<dbReference type="InterPro" id="IPR027806">
    <property type="entry name" value="HARBI1_dom"/>
</dbReference>
<evidence type="ECO:0000313" key="9">
    <source>
        <dbReference type="EMBL" id="KOB77626.1"/>
    </source>
</evidence>
<comment type="caution">
    <text evidence="9">The sequence shown here is derived from an EMBL/GenBank/DDBJ whole genome shotgun (WGS) entry which is preliminary data.</text>
</comment>
<dbReference type="Proteomes" id="UP000037510">
    <property type="component" value="Unassembled WGS sequence"/>
</dbReference>
<comment type="subcellular location">
    <subcellularLocation>
        <location evidence="2">Nucleus</location>
    </subcellularLocation>
</comment>
<evidence type="ECO:0000256" key="4">
    <source>
        <dbReference type="ARBA" id="ARBA00022722"/>
    </source>
</evidence>
<dbReference type="PANTHER" id="PTHR22930:SF250">
    <property type="entry name" value="NUCLEASE HARBI1-LIKE PROTEIN"/>
    <property type="match status" value="1"/>
</dbReference>
<comment type="similarity">
    <text evidence="3">Belongs to the HARBI1 family.</text>
</comment>
<evidence type="ECO:0000256" key="5">
    <source>
        <dbReference type="ARBA" id="ARBA00022723"/>
    </source>
</evidence>
<evidence type="ECO:0000256" key="3">
    <source>
        <dbReference type="ARBA" id="ARBA00006958"/>
    </source>
</evidence>
<dbReference type="GO" id="GO:0004518">
    <property type="term" value="F:nuclease activity"/>
    <property type="evidence" value="ECO:0007669"/>
    <property type="project" value="UniProtKB-KW"/>
</dbReference>
<name>A0A0L7LR12_OPEBR</name>
<feature type="domain" description="DDE Tnp4" evidence="8">
    <location>
        <begin position="49"/>
        <end position="207"/>
    </location>
</feature>
<evidence type="ECO:0000256" key="1">
    <source>
        <dbReference type="ARBA" id="ARBA00001968"/>
    </source>
</evidence>
<reference evidence="9 10" key="1">
    <citation type="journal article" date="2015" name="Genome Biol. Evol.">
        <title>The genome of winter moth (Operophtera brumata) provides a genomic perspective on sexual dimorphism and phenology.</title>
        <authorList>
            <person name="Derks M.F."/>
            <person name="Smit S."/>
            <person name="Salis L."/>
            <person name="Schijlen E."/>
            <person name="Bossers A."/>
            <person name="Mateman C."/>
            <person name="Pijl A.S."/>
            <person name="de Ridder D."/>
            <person name="Groenen M.A."/>
            <person name="Visser M.E."/>
            <person name="Megens H.J."/>
        </authorList>
    </citation>
    <scope>NUCLEOTIDE SEQUENCE [LARGE SCALE GENOMIC DNA]</scope>
    <source>
        <strain evidence="9">WM2013NL</strain>
        <tissue evidence="9">Head and thorax</tissue>
    </source>
</reference>
<evidence type="ECO:0000256" key="6">
    <source>
        <dbReference type="ARBA" id="ARBA00022801"/>
    </source>
</evidence>
<evidence type="ECO:0000256" key="7">
    <source>
        <dbReference type="ARBA" id="ARBA00023242"/>
    </source>
</evidence>
<keyword evidence="5" id="KW-0479">Metal-binding</keyword>
<organism evidence="9 10">
    <name type="scientific">Operophtera brumata</name>
    <name type="common">Winter moth</name>
    <name type="synonym">Phalaena brumata</name>
    <dbReference type="NCBI Taxonomy" id="104452"/>
    <lineage>
        <taxon>Eukaryota</taxon>
        <taxon>Metazoa</taxon>
        <taxon>Ecdysozoa</taxon>
        <taxon>Arthropoda</taxon>
        <taxon>Hexapoda</taxon>
        <taxon>Insecta</taxon>
        <taxon>Pterygota</taxon>
        <taxon>Neoptera</taxon>
        <taxon>Endopterygota</taxon>
        <taxon>Lepidoptera</taxon>
        <taxon>Glossata</taxon>
        <taxon>Ditrysia</taxon>
        <taxon>Geometroidea</taxon>
        <taxon>Geometridae</taxon>
        <taxon>Larentiinae</taxon>
        <taxon>Operophtera</taxon>
    </lineage>
</organism>
<dbReference type="Pfam" id="PF13359">
    <property type="entry name" value="DDE_Tnp_4"/>
    <property type="match status" value="1"/>
</dbReference>
<protein>
    <recommendedName>
        <fullName evidence="8">DDE Tnp4 domain-containing protein</fullName>
    </recommendedName>
</protein>
<keyword evidence="6" id="KW-0378">Hydrolase</keyword>
<comment type="cofactor">
    <cofactor evidence="1">
        <name>a divalent metal cation</name>
        <dbReference type="ChEBI" id="CHEBI:60240"/>
    </cofactor>
</comment>
<dbReference type="GO" id="GO:0016787">
    <property type="term" value="F:hydrolase activity"/>
    <property type="evidence" value="ECO:0007669"/>
    <property type="project" value="UniProtKB-KW"/>
</dbReference>
<gene>
    <name evidence="9" type="ORF">OBRU01_03764</name>
</gene>
<evidence type="ECO:0000256" key="2">
    <source>
        <dbReference type="ARBA" id="ARBA00004123"/>
    </source>
</evidence>
<accession>A0A0L7LR12</accession>
<evidence type="ECO:0000259" key="8">
    <source>
        <dbReference type="Pfam" id="PF13359"/>
    </source>
</evidence>
<keyword evidence="4" id="KW-0540">Nuclease</keyword>
<dbReference type="STRING" id="104452.A0A0L7LR12"/>
<evidence type="ECO:0000313" key="10">
    <source>
        <dbReference type="Proteomes" id="UP000037510"/>
    </source>
</evidence>
<dbReference type="GO" id="GO:0046872">
    <property type="term" value="F:metal ion binding"/>
    <property type="evidence" value="ECO:0007669"/>
    <property type="project" value="UniProtKB-KW"/>
</dbReference>
<sequence>MLQVLCALNYFGTGSYQTPVGNNYVIHLSQPSASRFYRLYGFPGCIGCIDCTHVAIVPPAATMYDERSYVNRKNYHSINTQLICDASLKIMNVNSLFPGSTHDSHIWNSSNVLTLMESLHNHGHTNYHLIGDSGYALRPWCLTPLAEPGVGTAEHRYNEALKQTRATIERCNGVLKSRFRCLLKDRVLHYTPHKASKIIIACTILHNMCIQNGIEDPEMILDQDQLGMMPQVAYTTNNLGRRTNVLLQSARQKQGNIVRNYFV</sequence>
<proteinExistence type="inferred from homology"/>
<dbReference type="GO" id="GO:0005634">
    <property type="term" value="C:nucleus"/>
    <property type="evidence" value="ECO:0007669"/>
    <property type="project" value="UniProtKB-SubCell"/>
</dbReference>
<dbReference type="AlphaFoldDB" id="A0A0L7LR12"/>
<dbReference type="PANTHER" id="PTHR22930">
    <property type="match status" value="1"/>
</dbReference>
<keyword evidence="10" id="KW-1185">Reference proteome</keyword>
<dbReference type="InterPro" id="IPR045249">
    <property type="entry name" value="HARBI1-like"/>
</dbReference>
<keyword evidence="7" id="KW-0539">Nucleus</keyword>
<dbReference type="EMBL" id="JTDY01000340">
    <property type="protein sequence ID" value="KOB77626.1"/>
    <property type="molecule type" value="Genomic_DNA"/>
</dbReference>